<dbReference type="GO" id="GO:0006313">
    <property type="term" value="P:DNA transposition"/>
    <property type="evidence" value="ECO:0007669"/>
    <property type="project" value="InterPro"/>
</dbReference>
<reference evidence="2" key="2">
    <citation type="journal article" date="2014" name="ISME J.">
        <title>Microbial stratification in low pH oxic and suboxic macroscopic growths along an acid mine drainage.</title>
        <authorList>
            <person name="Mendez-Garcia C."/>
            <person name="Mesa V."/>
            <person name="Sprenger R.R."/>
            <person name="Richter M."/>
            <person name="Diez M.S."/>
            <person name="Solano J."/>
            <person name="Bargiela R."/>
            <person name="Golyshina O.V."/>
            <person name="Manteca A."/>
            <person name="Ramos J.L."/>
            <person name="Gallego J.R."/>
            <person name="Llorente I."/>
            <person name="Martins Dos Santos V.A."/>
            <person name="Jensen O.N."/>
            <person name="Pelaez A.I."/>
            <person name="Sanchez J."/>
            <person name="Ferrer M."/>
        </authorList>
    </citation>
    <scope>NUCLEOTIDE SEQUENCE</scope>
</reference>
<name>T1C8Z0_9ZZZZ</name>
<protein>
    <submittedName>
        <fullName evidence="2">Transposase</fullName>
    </submittedName>
</protein>
<feature type="domain" description="Transposase IS110-like N-terminal" evidence="1">
    <location>
        <begin position="7"/>
        <end position="149"/>
    </location>
</feature>
<reference evidence="2" key="1">
    <citation type="submission" date="2013-08" db="EMBL/GenBank/DDBJ databases">
        <authorList>
            <person name="Mendez C."/>
            <person name="Richter M."/>
            <person name="Ferrer M."/>
            <person name="Sanchez J."/>
        </authorList>
    </citation>
    <scope>NUCLEOTIDE SEQUENCE</scope>
</reference>
<dbReference type="InterPro" id="IPR047650">
    <property type="entry name" value="Transpos_IS110"/>
</dbReference>
<dbReference type="PANTHER" id="PTHR33055">
    <property type="entry name" value="TRANSPOSASE FOR INSERTION SEQUENCE ELEMENT IS1111A"/>
    <property type="match status" value="1"/>
</dbReference>
<dbReference type="PANTHER" id="PTHR33055:SF13">
    <property type="entry name" value="TRANSPOSASE"/>
    <property type="match status" value="1"/>
</dbReference>
<dbReference type="InterPro" id="IPR002525">
    <property type="entry name" value="Transp_IS110-like_N"/>
</dbReference>
<dbReference type="Pfam" id="PF01548">
    <property type="entry name" value="DEDD_Tnp_IS110"/>
    <property type="match status" value="1"/>
</dbReference>
<evidence type="ECO:0000313" key="2">
    <source>
        <dbReference type="EMBL" id="EQD77523.1"/>
    </source>
</evidence>
<evidence type="ECO:0000259" key="1">
    <source>
        <dbReference type="Pfam" id="PF01548"/>
    </source>
</evidence>
<comment type="caution">
    <text evidence="2">The sequence shown here is derived from an EMBL/GenBank/DDBJ whole genome shotgun (WGS) entry which is preliminary data.</text>
</comment>
<dbReference type="GO" id="GO:0003677">
    <property type="term" value="F:DNA binding"/>
    <property type="evidence" value="ECO:0007669"/>
    <property type="project" value="InterPro"/>
</dbReference>
<dbReference type="AlphaFoldDB" id="T1C8Z0"/>
<gene>
    <name evidence="2" type="ORF">B1B_01016</name>
</gene>
<accession>T1C8Z0</accession>
<organism evidence="2">
    <name type="scientific">mine drainage metagenome</name>
    <dbReference type="NCBI Taxonomy" id="410659"/>
    <lineage>
        <taxon>unclassified sequences</taxon>
        <taxon>metagenomes</taxon>
        <taxon>ecological metagenomes</taxon>
    </lineage>
</organism>
<dbReference type="GO" id="GO:0004803">
    <property type="term" value="F:transposase activity"/>
    <property type="evidence" value="ECO:0007669"/>
    <property type="project" value="InterPro"/>
</dbReference>
<proteinExistence type="predicted"/>
<dbReference type="EMBL" id="AUZY01000749">
    <property type="protein sequence ID" value="EQD77523.1"/>
    <property type="molecule type" value="Genomic_DNA"/>
</dbReference>
<sequence>MLGEVFVGLDVHKSTTVVTVLDCEGNRVDQAKLSSADSELIEYLNRFPGPKRVVLEACNVWPHVYDAARSTGADVVLAHPFKVRVISEASLKSDKVDSDSSARLRLLNSVPTAYAPEPSVRDLRQLVRDRVFYLRKEQDVKNHLYAVLLRRGITYEDGILGLKRKRETLRELHLPEIDRGLDVLVDLEEGCKELDMAVHQAFLASKEAQRLSTIPGIGEITAVALVAELCPIEEVSQH</sequence>